<feature type="binding site" evidence="5">
    <location>
        <position position="387"/>
    </location>
    <ligand>
        <name>Zn(2+)</name>
        <dbReference type="ChEBI" id="CHEBI:29105"/>
    </ligand>
</feature>
<feature type="binding site" evidence="5">
    <location>
        <position position="244"/>
    </location>
    <ligand>
        <name>substrate</name>
    </ligand>
</feature>
<keyword evidence="1 5" id="KW-0328">Glycosyltransferase</keyword>
<dbReference type="EMBL" id="AP026800">
    <property type="protein sequence ID" value="BDR53962.1"/>
    <property type="molecule type" value="Genomic_DNA"/>
</dbReference>
<dbReference type="NCBIfam" id="TIGR00430">
    <property type="entry name" value="Q_tRNA_tgt"/>
    <property type="match status" value="1"/>
</dbReference>
<dbReference type="EC" id="2.4.2.29" evidence="5"/>
<protein>
    <recommendedName>
        <fullName evidence="5">Queuine tRNA-ribosyltransferase</fullName>
        <ecNumber evidence="5">2.4.2.29</ecNumber>
    </recommendedName>
    <alternativeName>
        <fullName evidence="5">Guanine insertion enzyme</fullName>
    </alternativeName>
    <alternativeName>
        <fullName evidence="5">tRNA-guanine transglycosylase</fullName>
    </alternativeName>
</protein>
<evidence type="ECO:0000256" key="1">
    <source>
        <dbReference type="ARBA" id="ARBA00022676"/>
    </source>
</evidence>
<evidence type="ECO:0000259" key="7">
    <source>
        <dbReference type="Pfam" id="PF01702"/>
    </source>
</evidence>
<dbReference type="Gene3D" id="3.20.20.105">
    <property type="entry name" value="Queuine tRNA-ribosyltransferase-like"/>
    <property type="match status" value="1"/>
</dbReference>
<keyword evidence="9" id="KW-1185">Reference proteome</keyword>
<comment type="subunit">
    <text evidence="5">Homodimer. Within each dimer, one monomer is responsible for RNA recognition and catalysis, while the other monomer binds to the replacement base PreQ1.</text>
</comment>
<feature type="compositionally biased region" description="Polar residues" evidence="6">
    <location>
        <begin position="1"/>
        <end position="27"/>
    </location>
</feature>
<keyword evidence="2 5" id="KW-0808">Transferase</keyword>
<dbReference type="InterPro" id="IPR050076">
    <property type="entry name" value="ArchSynthase1/Queuine_TRR"/>
</dbReference>
<feature type="domain" description="tRNA-guanine(15) transglycosylase-like" evidence="7">
    <location>
        <begin position="38"/>
        <end position="419"/>
    </location>
</feature>
<evidence type="ECO:0000256" key="2">
    <source>
        <dbReference type="ARBA" id="ARBA00022679"/>
    </source>
</evidence>
<evidence type="ECO:0000256" key="6">
    <source>
        <dbReference type="SAM" id="MobiDB-lite"/>
    </source>
</evidence>
<feature type="binding site" evidence="5">
    <location>
        <position position="271"/>
    </location>
    <ligand>
        <name>substrate</name>
    </ligand>
</feature>
<keyword evidence="5" id="KW-0479">Metal-binding</keyword>
<accession>A0ABM8BAM0</accession>
<comment type="cofactor">
    <cofactor evidence="5">
        <name>Zn(2+)</name>
        <dbReference type="ChEBI" id="CHEBI:29105"/>
    </cofactor>
    <text evidence="5">Binds 1 zinc ion per subunit.</text>
</comment>
<gene>
    <name evidence="5 8" type="primary">tgt</name>
    <name evidence="8" type="ORF">KIMH_00730</name>
</gene>
<evidence type="ECO:0000313" key="9">
    <source>
        <dbReference type="Proteomes" id="UP001321748"/>
    </source>
</evidence>
<evidence type="ECO:0000256" key="5">
    <source>
        <dbReference type="HAMAP-Rule" id="MF_00168"/>
    </source>
</evidence>
<feature type="binding site" evidence="5">
    <location>
        <position position="194"/>
    </location>
    <ligand>
        <name>substrate</name>
    </ligand>
</feature>
<feature type="active site" description="Proton acceptor" evidence="5">
    <location>
        <position position="115"/>
    </location>
</feature>
<comment type="catalytic activity">
    <reaction evidence="5">
        <text>7-aminomethyl-7-carbaguanine + guanosine(34) in tRNA = 7-aminomethyl-7-carbaguanosine(34) in tRNA + guanine</text>
        <dbReference type="Rhea" id="RHEA:24104"/>
        <dbReference type="Rhea" id="RHEA-COMP:10341"/>
        <dbReference type="Rhea" id="RHEA-COMP:10342"/>
        <dbReference type="ChEBI" id="CHEBI:16235"/>
        <dbReference type="ChEBI" id="CHEBI:58703"/>
        <dbReference type="ChEBI" id="CHEBI:74269"/>
        <dbReference type="ChEBI" id="CHEBI:82833"/>
        <dbReference type="EC" id="2.4.2.29"/>
    </reaction>
</comment>
<feature type="active site" description="Nucleophile" evidence="5">
    <location>
        <position position="318"/>
    </location>
</feature>
<keyword evidence="5" id="KW-0862">Zinc</keyword>
<dbReference type="InterPro" id="IPR036511">
    <property type="entry name" value="TGT-like_sf"/>
</dbReference>
<reference evidence="8 9" key="1">
    <citation type="journal article" date="2023" name="Microbiol. Spectr.">
        <title>Symbiosis of Carpenter Bees with Uncharacterized Lactic Acid Bacteria Showing NAD Auxotrophy.</title>
        <authorList>
            <person name="Kawasaki S."/>
            <person name="Ozawa K."/>
            <person name="Mori T."/>
            <person name="Yamamoto A."/>
            <person name="Ito M."/>
            <person name="Ohkuma M."/>
            <person name="Sakamoto M."/>
            <person name="Matsutani M."/>
        </authorList>
    </citation>
    <scope>NUCLEOTIDE SEQUENCE [LARGE SCALE GENOMIC DNA]</scope>
    <source>
        <strain evidence="8 9">KimH</strain>
    </source>
</reference>
<feature type="binding site" evidence="5">
    <location>
        <position position="356"/>
    </location>
    <ligand>
        <name>Zn(2+)</name>
        <dbReference type="ChEBI" id="CHEBI:29105"/>
    </ligand>
</feature>
<feature type="binding site" evidence="5">
    <location>
        <begin position="115"/>
        <end position="119"/>
    </location>
    <ligand>
        <name>substrate</name>
    </ligand>
</feature>
<feature type="region of interest" description="RNA binding; important for wobble base 34 recognition" evidence="5">
    <location>
        <begin position="323"/>
        <end position="327"/>
    </location>
</feature>
<keyword evidence="3 5" id="KW-0819">tRNA processing</keyword>
<name>A0ABM8BAM0_9BIFI</name>
<feature type="region of interest" description="Disordered" evidence="6">
    <location>
        <begin position="1"/>
        <end position="32"/>
    </location>
</feature>
<organism evidence="8 9">
    <name type="scientific">Bombiscardovia apis</name>
    <dbReference type="NCBI Taxonomy" id="2932182"/>
    <lineage>
        <taxon>Bacteria</taxon>
        <taxon>Bacillati</taxon>
        <taxon>Actinomycetota</taxon>
        <taxon>Actinomycetes</taxon>
        <taxon>Bifidobacteriales</taxon>
        <taxon>Bifidobacteriaceae</taxon>
        <taxon>Bombiscardovia</taxon>
    </lineage>
</organism>
<comment type="caution">
    <text evidence="5">Lacks conserved residue(s) required for the propagation of feature annotation.</text>
</comment>
<feature type="binding site" evidence="5">
    <location>
        <position position="361"/>
    </location>
    <ligand>
        <name>Zn(2+)</name>
        <dbReference type="ChEBI" id="CHEBI:29105"/>
    </ligand>
</feature>
<comment type="pathway">
    <text evidence="5">tRNA modification; tRNA-queuosine biosynthesis.</text>
</comment>
<keyword evidence="4 5" id="KW-0671">Queuosine biosynthesis</keyword>
<dbReference type="InterPro" id="IPR004803">
    <property type="entry name" value="TGT"/>
</dbReference>
<dbReference type="RefSeq" id="WP_317642998.1">
    <property type="nucleotide sequence ID" value="NZ_AP026800.1"/>
</dbReference>
<dbReference type="PANTHER" id="PTHR46499:SF1">
    <property type="entry name" value="QUEUINE TRNA-RIBOSYLTRANSFERASE"/>
    <property type="match status" value="1"/>
</dbReference>
<comment type="function">
    <text evidence="5">Catalyzes the base-exchange of a guanine (G) residue with the queuine precursor 7-aminomethyl-7-deazaguanine (PreQ1) at position 34 (anticodon wobble position) in tRNAs with GU(N) anticodons (tRNA-Asp, -Asn, -His and -Tyr). Catalysis occurs through a double-displacement mechanism. The nucleophile active site attacks the C1' of nucleotide 34 to detach the guanine base from the RNA, forming a covalent enzyme-RNA intermediate. The proton acceptor active site deprotonates the incoming PreQ1, allowing a nucleophilic attack on the C1' of the ribose to form the product. After dissociation, two additional enzymatic reactions on the tRNA convert PreQ1 to queuine (Q), resulting in the hypermodified nucleoside queuosine (7-(((4,5-cis-dihydroxy-2-cyclopenten-1-yl)amino)methyl)-7-deazaguanosine).</text>
</comment>
<dbReference type="Proteomes" id="UP001321748">
    <property type="component" value="Chromosome"/>
</dbReference>
<evidence type="ECO:0000256" key="3">
    <source>
        <dbReference type="ARBA" id="ARBA00022694"/>
    </source>
</evidence>
<sequence length="426" mass="47013">MSTSSETLAGNPGTFSFENTNRLSSTAEGLGRDGARYGRTGIIHTPHGDIRTPAFIPVATQAAMKAVLPEQMRDLGAQALLSNAFHLFERPGEEVLDEAGGLGKFMGWDGPTFTDSGGFQVLSLGAGFKKTLAMDVTGMKSDDVIAEGKERLAFVDEDGVTFKSPLNGNEHRFSAEISMGIQHKIGADIMFAFDELTTLMNTRGYQERSVERTFRWAKRCVAEHQRLTAERAGKPYQALYGVVQGANYEDLRRRAAGQIASLDFDGVGIGGAIEKRLLGQTCAWICDEMPESRPRHVLGIAAVDDIFAGVENGGDTFDCVSPARCGRNGAVFTRDGRWNIKRTQFRHDYTPIEADCSCYACQHYSRAYICHLLHAHEFNGFTLATIHNEHFFVRLLDEIRASIDGGYFDEYKRETLARFYANGSRG</sequence>
<evidence type="ECO:0000313" key="8">
    <source>
        <dbReference type="EMBL" id="BDR53962.1"/>
    </source>
</evidence>
<dbReference type="SUPFAM" id="SSF51713">
    <property type="entry name" value="tRNA-guanine transglycosylase"/>
    <property type="match status" value="1"/>
</dbReference>
<feature type="binding site" evidence="5">
    <location>
        <position position="358"/>
    </location>
    <ligand>
        <name>Zn(2+)</name>
        <dbReference type="ChEBI" id="CHEBI:29105"/>
    </ligand>
</feature>
<dbReference type="HAMAP" id="MF_00168">
    <property type="entry name" value="Q_tRNA_Tgt"/>
    <property type="match status" value="1"/>
</dbReference>
<proteinExistence type="inferred from homology"/>
<dbReference type="InterPro" id="IPR002616">
    <property type="entry name" value="tRNA_ribo_trans-like"/>
</dbReference>
<dbReference type="Pfam" id="PF01702">
    <property type="entry name" value="TGT"/>
    <property type="match status" value="1"/>
</dbReference>
<evidence type="ECO:0000256" key="4">
    <source>
        <dbReference type="ARBA" id="ARBA00022785"/>
    </source>
</evidence>
<dbReference type="PANTHER" id="PTHR46499">
    <property type="entry name" value="QUEUINE TRNA-RIBOSYLTRANSFERASE"/>
    <property type="match status" value="1"/>
</dbReference>
<dbReference type="NCBIfam" id="TIGR00449">
    <property type="entry name" value="tgt_general"/>
    <property type="match status" value="1"/>
</dbReference>
<comment type="similarity">
    <text evidence="5">Belongs to the queuine tRNA-ribosyltransferase family.</text>
</comment>